<dbReference type="GO" id="GO:0005524">
    <property type="term" value="F:ATP binding"/>
    <property type="evidence" value="ECO:0007669"/>
    <property type="project" value="UniProtKB-KW"/>
</dbReference>
<reference evidence="5 6" key="1">
    <citation type="journal article" date="2011" name="Stand. Genomic Sci.">
        <title>Complete genome sequence of the halophilic and highly halotolerant Chromohalobacter salexigens type strain (1H11(T)).</title>
        <authorList>
            <person name="Copeland A."/>
            <person name="O'Connor K."/>
            <person name="Lucas S."/>
            <person name="Lapidus A."/>
            <person name="Berry K.W."/>
            <person name="Detter J.C."/>
            <person name="Del Rio T.G."/>
            <person name="Hammon N."/>
            <person name="Dalin E."/>
            <person name="Tice H."/>
            <person name="Pitluck S."/>
            <person name="Bruce D."/>
            <person name="Goodwin L."/>
            <person name="Han C."/>
            <person name="Tapia R."/>
            <person name="Saunders E."/>
            <person name="Schmutz J."/>
            <person name="Brettin T."/>
            <person name="Larimer F."/>
            <person name="Land M."/>
            <person name="Hauser L."/>
            <person name="Vargas C."/>
            <person name="Nieto J.J."/>
            <person name="Kyrpides N.C."/>
            <person name="Ivanova N."/>
            <person name="Goker M."/>
            <person name="Klenk H.P."/>
            <person name="Csonka L.N."/>
            <person name="Woyke T."/>
        </authorList>
    </citation>
    <scope>NUCLEOTIDE SEQUENCE [LARGE SCALE GENOMIC DNA]</scope>
    <source>
        <strain evidence="6">ATCC BAA-138 / DSM 3043 / CIP 106854 / NCIMB 13768 / 1H11</strain>
    </source>
</reference>
<evidence type="ECO:0000256" key="2">
    <source>
        <dbReference type="ARBA" id="ARBA00022741"/>
    </source>
</evidence>
<dbReference type="InterPro" id="IPR003593">
    <property type="entry name" value="AAA+_ATPase"/>
</dbReference>
<keyword evidence="6" id="KW-1185">Reference proteome</keyword>
<dbReference type="Proteomes" id="UP000000239">
    <property type="component" value="Chromosome"/>
</dbReference>
<dbReference type="AlphaFoldDB" id="Q1QYM0"/>
<evidence type="ECO:0000256" key="1">
    <source>
        <dbReference type="ARBA" id="ARBA00006914"/>
    </source>
</evidence>
<accession>Q1QYM0</accession>
<sequence>MDIYSEYVQLARLAVSGRQEDAEMVLHRTLRKARKDRPDFEEQLKSLLSKIKGEGGASTRRAPASSINAESYNSLKYVFSPENFNGFQPIWDNKIEAELQEVILEKEKAEDLRRLGVGPTRTMLFTGPPGVGKTLAANWLAERVGKSIIVLDLAAVMSSYLGQTGNNLKKVIEEAGNSGSVLFLDEFDAIAKRRGDDGDIGELKRLVNVLLQSLDSWSKDGLLIAATNHPEMLDRAVWRRFDRVVEFDNPDIEHIFKLIKGRVVYSGVEVNDSLIKTASKTLEGCSYSDVDNWVSSVFRASVVNGVEVEEKFLERVSVKIGKLSAEERLQLACDLTKSGMSQRKASTISGVSRDTIRKHL</sequence>
<dbReference type="OrthoDB" id="9809379at2"/>
<evidence type="ECO:0000259" key="4">
    <source>
        <dbReference type="SMART" id="SM00382"/>
    </source>
</evidence>
<feature type="domain" description="AAA+ ATPase" evidence="4">
    <location>
        <begin position="119"/>
        <end position="251"/>
    </location>
</feature>
<dbReference type="InterPro" id="IPR003959">
    <property type="entry name" value="ATPase_AAA_core"/>
</dbReference>
<evidence type="ECO:0000313" key="6">
    <source>
        <dbReference type="Proteomes" id="UP000000239"/>
    </source>
</evidence>
<dbReference type="CDD" id="cd19481">
    <property type="entry name" value="RecA-like_protease"/>
    <property type="match status" value="1"/>
</dbReference>
<dbReference type="RefSeq" id="WP_011506384.1">
    <property type="nucleotide sequence ID" value="NC_007963.1"/>
</dbReference>
<dbReference type="STRING" id="290398.Csal_1081"/>
<keyword evidence="3" id="KW-0067">ATP-binding</keyword>
<dbReference type="GO" id="GO:0016887">
    <property type="term" value="F:ATP hydrolysis activity"/>
    <property type="evidence" value="ECO:0007669"/>
    <property type="project" value="InterPro"/>
</dbReference>
<comment type="similarity">
    <text evidence="1">Belongs to the AAA ATPase family.</text>
</comment>
<dbReference type="InterPro" id="IPR050221">
    <property type="entry name" value="26S_Proteasome_ATPase"/>
</dbReference>
<dbReference type="SUPFAM" id="SSF52540">
    <property type="entry name" value="P-loop containing nucleoside triphosphate hydrolases"/>
    <property type="match status" value="1"/>
</dbReference>
<organism evidence="5 6">
    <name type="scientific">Chromohalobacter israelensis (strain ATCC BAA-138 / DSM 3043 / CIP 106854 / NCIMB 13768 / 1H11)</name>
    <name type="common">Chromohalobacter salexigens</name>
    <dbReference type="NCBI Taxonomy" id="290398"/>
    <lineage>
        <taxon>Bacteria</taxon>
        <taxon>Pseudomonadati</taxon>
        <taxon>Pseudomonadota</taxon>
        <taxon>Gammaproteobacteria</taxon>
        <taxon>Oceanospirillales</taxon>
        <taxon>Halomonadaceae</taxon>
        <taxon>Chromohalobacter</taxon>
    </lineage>
</organism>
<evidence type="ECO:0000313" key="5">
    <source>
        <dbReference type="EMBL" id="ABE58438.1"/>
    </source>
</evidence>
<dbReference type="KEGG" id="csa:Csal_1081"/>
<dbReference type="InterPro" id="IPR027417">
    <property type="entry name" value="P-loop_NTPase"/>
</dbReference>
<dbReference type="Pfam" id="PF00004">
    <property type="entry name" value="AAA"/>
    <property type="match status" value="1"/>
</dbReference>
<keyword evidence="2" id="KW-0547">Nucleotide-binding</keyword>
<dbReference type="eggNOG" id="COG0464">
    <property type="taxonomic scope" value="Bacteria"/>
</dbReference>
<dbReference type="HOGENOM" id="CLU_000688_25_1_6"/>
<dbReference type="Gene3D" id="3.40.50.300">
    <property type="entry name" value="P-loop containing nucleotide triphosphate hydrolases"/>
    <property type="match status" value="1"/>
</dbReference>
<gene>
    <name evidence="5" type="ordered locus">Csal_1081</name>
</gene>
<evidence type="ECO:0000256" key="3">
    <source>
        <dbReference type="ARBA" id="ARBA00022840"/>
    </source>
</evidence>
<dbReference type="GeneID" id="95333835"/>
<dbReference type="PANTHER" id="PTHR23073">
    <property type="entry name" value="26S PROTEASOME REGULATORY SUBUNIT"/>
    <property type="match status" value="1"/>
</dbReference>
<dbReference type="EMBL" id="CP000285">
    <property type="protein sequence ID" value="ABE58438.1"/>
    <property type="molecule type" value="Genomic_DNA"/>
</dbReference>
<protein>
    <submittedName>
        <fullName evidence="5">AAA ATPase, central region</fullName>
    </submittedName>
</protein>
<name>Q1QYM0_CHRI1</name>
<proteinExistence type="inferred from homology"/>
<dbReference type="SMART" id="SM00382">
    <property type="entry name" value="AAA"/>
    <property type="match status" value="1"/>
</dbReference>